<dbReference type="AlphaFoldDB" id="A0AAD6S599"/>
<keyword evidence="2" id="KW-1185">Reference proteome</keyword>
<name>A0AAD6S599_9AGAR</name>
<sequence>SSIFSAASFELGGLHCRTIAQGIPHRFLPGAFSILTALGKYNHNCGSHIILWELGFVISFPPGASIILPTGVIHYSFVRVRPDETRYSLLQWAGSGITRYLRNGYNMDLDFAQASEAKPAAREERRKADHAAVLGAFPVEAELDDCAMSVPFFGYPAHPTAAINN</sequence>
<comment type="caution">
    <text evidence="1">The sequence shown here is derived from an EMBL/GenBank/DDBJ whole genome shotgun (WGS) entry which is preliminary data.</text>
</comment>
<dbReference type="EMBL" id="JARJCM010000253">
    <property type="protein sequence ID" value="KAJ7020703.1"/>
    <property type="molecule type" value="Genomic_DNA"/>
</dbReference>
<reference evidence="1" key="1">
    <citation type="submission" date="2023-03" db="EMBL/GenBank/DDBJ databases">
        <title>Massive genome expansion in bonnet fungi (Mycena s.s.) driven by repeated elements and novel gene families across ecological guilds.</title>
        <authorList>
            <consortium name="Lawrence Berkeley National Laboratory"/>
            <person name="Harder C.B."/>
            <person name="Miyauchi S."/>
            <person name="Viragh M."/>
            <person name="Kuo A."/>
            <person name="Thoen E."/>
            <person name="Andreopoulos B."/>
            <person name="Lu D."/>
            <person name="Skrede I."/>
            <person name="Drula E."/>
            <person name="Henrissat B."/>
            <person name="Morin E."/>
            <person name="Kohler A."/>
            <person name="Barry K."/>
            <person name="LaButti K."/>
            <person name="Morin E."/>
            <person name="Salamov A."/>
            <person name="Lipzen A."/>
            <person name="Mereny Z."/>
            <person name="Hegedus B."/>
            <person name="Baldrian P."/>
            <person name="Stursova M."/>
            <person name="Weitz H."/>
            <person name="Taylor A."/>
            <person name="Grigoriev I.V."/>
            <person name="Nagy L.G."/>
            <person name="Martin F."/>
            <person name="Kauserud H."/>
        </authorList>
    </citation>
    <scope>NUCLEOTIDE SEQUENCE</scope>
    <source>
        <strain evidence="1">CBHHK200</strain>
    </source>
</reference>
<evidence type="ECO:0000313" key="2">
    <source>
        <dbReference type="Proteomes" id="UP001218188"/>
    </source>
</evidence>
<evidence type="ECO:0000313" key="1">
    <source>
        <dbReference type="EMBL" id="KAJ7020703.1"/>
    </source>
</evidence>
<proteinExistence type="predicted"/>
<feature type="non-terminal residue" evidence="1">
    <location>
        <position position="1"/>
    </location>
</feature>
<accession>A0AAD6S599</accession>
<organism evidence="1 2">
    <name type="scientific">Mycena alexandri</name>
    <dbReference type="NCBI Taxonomy" id="1745969"/>
    <lineage>
        <taxon>Eukaryota</taxon>
        <taxon>Fungi</taxon>
        <taxon>Dikarya</taxon>
        <taxon>Basidiomycota</taxon>
        <taxon>Agaricomycotina</taxon>
        <taxon>Agaricomycetes</taxon>
        <taxon>Agaricomycetidae</taxon>
        <taxon>Agaricales</taxon>
        <taxon>Marasmiineae</taxon>
        <taxon>Mycenaceae</taxon>
        <taxon>Mycena</taxon>
    </lineage>
</organism>
<dbReference type="Proteomes" id="UP001218188">
    <property type="component" value="Unassembled WGS sequence"/>
</dbReference>
<protein>
    <submittedName>
        <fullName evidence="1">Uncharacterized protein</fullName>
    </submittedName>
</protein>
<gene>
    <name evidence="1" type="ORF">C8F04DRAFT_973735</name>
</gene>